<comment type="caution">
    <text evidence="2">The sequence shown here is derived from an EMBL/GenBank/DDBJ whole genome shotgun (WGS) entry which is preliminary data.</text>
</comment>
<feature type="compositionally biased region" description="Basic and acidic residues" evidence="1">
    <location>
        <begin position="31"/>
        <end position="52"/>
    </location>
</feature>
<feature type="region of interest" description="Disordered" evidence="1">
    <location>
        <begin position="202"/>
        <end position="253"/>
    </location>
</feature>
<dbReference type="PANTHER" id="PTHR38932:SF1">
    <property type="entry name" value="DUF4005 DOMAIN-CONTAINING PROTEIN"/>
    <property type="match status" value="1"/>
</dbReference>
<organism evidence="2 3">
    <name type="scientific">Punica granatum</name>
    <name type="common">Pomegranate</name>
    <dbReference type="NCBI Taxonomy" id="22663"/>
    <lineage>
        <taxon>Eukaryota</taxon>
        <taxon>Viridiplantae</taxon>
        <taxon>Streptophyta</taxon>
        <taxon>Embryophyta</taxon>
        <taxon>Tracheophyta</taxon>
        <taxon>Spermatophyta</taxon>
        <taxon>Magnoliopsida</taxon>
        <taxon>eudicotyledons</taxon>
        <taxon>Gunneridae</taxon>
        <taxon>Pentapetalae</taxon>
        <taxon>rosids</taxon>
        <taxon>malvids</taxon>
        <taxon>Myrtales</taxon>
        <taxon>Lythraceae</taxon>
        <taxon>Punica</taxon>
    </lineage>
</organism>
<feature type="compositionally biased region" description="Basic and acidic residues" evidence="1">
    <location>
        <begin position="113"/>
        <end position="126"/>
    </location>
</feature>
<feature type="region of interest" description="Disordered" evidence="1">
    <location>
        <begin position="101"/>
        <end position="170"/>
    </location>
</feature>
<name>A0A2I0J1H0_PUNGR</name>
<evidence type="ECO:0000313" key="2">
    <source>
        <dbReference type="EMBL" id="PKI50087.1"/>
    </source>
</evidence>
<keyword evidence="3" id="KW-1185">Reference proteome</keyword>
<accession>A0A2I0J1H0</accession>
<protein>
    <submittedName>
        <fullName evidence="2">Uncharacterized protein</fullName>
    </submittedName>
</protein>
<feature type="region of interest" description="Disordered" evidence="1">
    <location>
        <begin position="1"/>
        <end position="65"/>
    </location>
</feature>
<gene>
    <name evidence="2" type="ORF">CRG98_029525</name>
</gene>
<proteinExistence type="predicted"/>
<feature type="compositionally biased region" description="Basic and acidic residues" evidence="1">
    <location>
        <begin position="1"/>
        <end position="13"/>
    </location>
</feature>
<sequence>MAKEKDKKKEGGHNPKRPLQPSIHPASLQLKGERMYPRVKVREETRDDHDSGRQVPRKSPRSPPLGLKALDFLSIHDYQSPEQQHRVVFAECIARIPNSSASNAATRTNSMIEGKKDTSSNEDNKAQIRASSIPRPRAVLSSPDNDAMIGKKNRKATEHSSAPRNHNKLHNKNAHLQLAVPIENINTDASLKCTVPIETVNVNSSTGTRKPKGPAANNNSKHATPRVKKESASTNKINGQTCLRAGNPNIARF</sequence>
<evidence type="ECO:0000313" key="3">
    <source>
        <dbReference type="Proteomes" id="UP000233551"/>
    </source>
</evidence>
<feature type="compositionally biased region" description="Polar residues" evidence="1">
    <location>
        <begin position="232"/>
        <end position="241"/>
    </location>
</feature>
<dbReference type="AlphaFoldDB" id="A0A2I0J1H0"/>
<dbReference type="Proteomes" id="UP000233551">
    <property type="component" value="Unassembled WGS sequence"/>
</dbReference>
<feature type="compositionally biased region" description="Low complexity" evidence="1">
    <location>
        <begin position="101"/>
        <end position="110"/>
    </location>
</feature>
<dbReference type="EMBL" id="PGOL01002147">
    <property type="protein sequence ID" value="PKI50087.1"/>
    <property type="molecule type" value="Genomic_DNA"/>
</dbReference>
<reference evidence="2 3" key="1">
    <citation type="submission" date="2017-11" db="EMBL/GenBank/DDBJ databases">
        <title>De-novo sequencing of pomegranate (Punica granatum L.) genome.</title>
        <authorList>
            <person name="Akparov Z."/>
            <person name="Amiraslanov A."/>
            <person name="Hajiyeva S."/>
            <person name="Abbasov M."/>
            <person name="Kaur K."/>
            <person name="Hamwieh A."/>
            <person name="Solovyev V."/>
            <person name="Salamov A."/>
            <person name="Braich B."/>
            <person name="Kosarev P."/>
            <person name="Mahmoud A."/>
            <person name="Hajiyev E."/>
            <person name="Babayeva S."/>
            <person name="Izzatullayeva V."/>
            <person name="Mammadov A."/>
            <person name="Mammadov A."/>
            <person name="Sharifova S."/>
            <person name="Ojaghi J."/>
            <person name="Eynullazada K."/>
            <person name="Bayramov B."/>
            <person name="Abdulazimova A."/>
            <person name="Shahmuradov I."/>
        </authorList>
    </citation>
    <scope>NUCLEOTIDE SEQUENCE [LARGE SCALE GENOMIC DNA]</scope>
    <source>
        <strain evidence="3">cv. AG2017</strain>
        <tissue evidence="2">Leaf</tissue>
    </source>
</reference>
<dbReference type="PANTHER" id="PTHR38932">
    <property type="entry name" value="BNAC03G64660D PROTEIN"/>
    <property type="match status" value="1"/>
</dbReference>
<evidence type="ECO:0000256" key="1">
    <source>
        <dbReference type="SAM" id="MobiDB-lite"/>
    </source>
</evidence>